<dbReference type="VEuPathDB" id="TriTrypDB:BCY84_20415"/>
<feature type="compositionally biased region" description="Low complexity" evidence="1">
    <location>
        <begin position="928"/>
        <end position="942"/>
    </location>
</feature>
<feature type="region of interest" description="Disordered" evidence="1">
    <location>
        <begin position="738"/>
        <end position="757"/>
    </location>
</feature>
<dbReference type="InterPro" id="IPR022144">
    <property type="entry name" value="DUF3676"/>
</dbReference>
<reference evidence="5 6" key="1">
    <citation type="journal article" date="2018" name="Microb. Genom.">
        <title>Expanding an expanded genome: long-read sequencing of Trypanosoma cruzi.</title>
        <authorList>
            <person name="Berna L."/>
            <person name="Rodriguez M."/>
            <person name="Chiribao M.L."/>
            <person name="Parodi-Talice A."/>
            <person name="Pita S."/>
            <person name="Rijo G."/>
            <person name="Alvarez-Valin F."/>
            <person name="Robello C."/>
        </authorList>
    </citation>
    <scope>NUCLEOTIDE SEQUENCE [LARGE SCALE GENOMIC DNA]</scope>
    <source>
        <strain evidence="5 6">Dm28c</strain>
    </source>
</reference>
<feature type="compositionally biased region" description="Basic and acidic residues" evidence="1">
    <location>
        <begin position="797"/>
        <end position="809"/>
    </location>
</feature>
<dbReference type="InterPro" id="IPR036278">
    <property type="entry name" value="Sialidase_sf"/>
</dbReference>
<dbReference type="InterPro" id="IPR021287">
    <property type="entry name" value="Trans-sialidase_CS"/>
</dbReference>
<evidence type="ECO:0000259" key="4">
    <source>
        <dbReference type="Pfam" id="PF22925"/>
    </source>
</evidence>
<dbReference type="GO" id="GO:0004308">
    <property type="term" value="F:exo-alpha-sialidase activity"/>
    <property type="evidence" value="ECO:0007669"/>
    <property type="project" value="InterPro"/>
</dbReference>
<feature type="compositionally biased region" description="Basic and acidic residues" evidence="1">
    <location>
        <begin position="25"/>
        <end position="34"/>
    </location>
</feature>
<dbReference type="VEuPathDB" id="TriTrypDB:TcYC6_0129360"/>
<feature type="domain" description="Trans-sialidase C-terminal" evidence="4">
    <location>
        <begin position="499"/>
        <end position="703"/>
    </location>
</feature>
<dbReference type="SUPFAM" id="SSF50939">
    <property type="entry name" value="Sialidases"/>
    <property type="match status" value="1"/>
</dbReference>
<dbReference type="VEuPathDB" id="TriTrypDB:TcCLB.509663.50"/>
<feature type="compositionally biased region" description="Low complexity" evidence="1">
    <location>
        <begin position="777"/>
        <end position="794"/>
    </location>
</feature>
<dbReference type="Proteomes" id="UP000246121">
    <property type="component" value="Unassembled WGS sequence"/>
</dbReference>
<dbReference type="VEuPathDB" id="TriTrypDB:TcCLB.506373.39"/>
<evidence type="ECO:0000259" key="3">
    <source>
        <dbReference type="Pfam" id="PF13859"/>
    </source>
</evidence>
<dbReference type="VEuPathDB" id="TriTrypDB:C3747_122g125"/>
<protein>
    <submittedName>
        <fullName evidence="5">Putative trans-sialidase, Group VIII</fullName>
    </submittedName>
</protein>
<organism evidence="5 6">
    <name type="scientific">Trypanosoma cruzi</name>
    <dbReference type="NCBI Taxonomy" id="5693"/>
    <lineage>
        <taxon>Eukaryota</taxon>
        <taxon>Discoba</taxon>
        <taxon>Euglenozoa</taxon>
        <taxon>Kinetoplastea</taxon>
        <taxon>Metakinetoplastina</taxon>
        <taxon>Trypanosomatida</taxon>
        <taxon>Trypanosomatidae</taxon>
        <taxon>Trypanosoma</taxon>
        <taxon>Schizotrypanum</taxon>
    </lineage>
</organism>
<gene>
    <name evidence="5" type="ORF">C4B63_226g20</name>
</gene>
<evidence type="ECO:0000259" key="2">
    <source>
        <dbReference type="Pfam" id="PF12429"/>
    </source>
</evidence>
<dbReference type="InterPro" id="IPR055239">
    <property type="entry name" value="TS_C"/>
</dbReference>
<feature type="domain" description="DUF3676" evidence="2">
    <location>
        <begin position="733"/>
        <end position="961"/>
    </location>
</feature>
<feature type="compositionally biased region" description="Polar residues" evidence="1">
    <location>
        <begin position="972"/>
        <end position="1001"/>
    </location>
</feature>
<feature type="compositionally biased region" description="Basic and acidic residues" evidence="1">
    <location>
        <begin position="742"/>
        <end position="752"/>
    </location>
</feature>
<feature type="domain" description="Sialidase" evidence="3">
    <location>
        <begin position="105"/>
        <end position="439"/>
    </location>
</feature>
<sequence>MLSRVAAVKAPRTHNRRRVTGSSGRRREGRESEPQRPNMSRRVFTSTVLLLFVVMMVRCSTCGAAAAEGSNPRNAIDPFTVTTPVSFANWEEFNEAGSQITSLRVPGLVKVGNDVFAVAEARCGEGNGADSCAGIVSKHLDISDDSMDISTSDVSLFCMQLVDTAANNFGTTELLRPTTLVLGDSVYMLLGNYSRTKPQVERTNERGLLLVKGTVAGESGNNKKLVWNETHLVKPQGKGKSLSLTEFLGGGGSGAVMGDGTLVFPMQAKDKDGTSFLLSMSFDPSDKKWELSRETPGKGCRDPTLVKWEKYEGNNERLFMMAHCAGGYYDVYVSTPHGVNWNGHFQPITRVWGNSHNRKGYGVQSGSTTAIIEGKEVMLITAPVYPEKDNEGGKGRLHLWVTDKARVYDVGPVSRKDDDAAASSLLMKGDNNELISLYENKKEDGAYNLVAVRLTEKLKRIKEVVKTWKDLEMALKTCSSVSSATVDLPKKGMCNGRVPTDGLVGFLSGNFSENTWRDEYLGVNAIVHGPAEKRIGVPNGVTFKGSRAGAEWPVGDMGQTVPYYFANNKFTLVATVSIHEVPESGSIPLMGVRMNDTDSTVLFGLSYTHDKKWLAIPEGAGDAEDFVEWEPNKTYQVGLRMNTDCWIAFVDRVESDCEGYNANLFDSHRISHFYIGGDSKHQSATGGHVTVTNVMLYNEKLSEAEVLYYLHASKVNIPSLGVEEQPIEQVIGTGLSVASESNSKESASHEELTGDDTDELEEEIVLNLVPAAPSSTAAEGSPVPEPAAASESAGNSRSEDNAQPSEDKTSQQATMDEGNKSMQQDSDVQTQELQSAELTGVTDLERSSKSYGTQQPEGEGEASGRSSGSVSSVAASLNMDTVAAPAGGEHQVQQSTEPSAENDDVRSTGTGTPGAEEIPSLEAGDGNSESSMSSDSSLTPSKSDAEPTTAEDTEDFSRTEGDEFSFEDGKEMSQTVDTAPGNTSTTPGETAIPSESNATTPSDTDILLENVHLGELAAMSLIGDSTVHGCVSRVLLLLLLGLWGTAALC</sequence>
<name>A0A2V2UK56_TRYCR</name>
<dbReference type="SUPFAM" id="SSF49899">
    <property type="entry name" value="Concanavalin A-like lectins/glucanases"/>
    <property type="match status" value="1"/>
</dbReference>
<dbReference type="VEuPathDB" id="TriTrypDB:TcCLB.510307.240"/>
<dbReference type="InterPro" id="IPR013320">
    <property type="entry name" value="ConA-like_dom_sf"/>
</dbReference>
<dbReference type="Pfam" id="PF22925">
    <property type="entry name" value="TS_C"/>
    <property type="match status" value="1"/>
</dbReference>
<dbReference type="Gene3D" id="2.120.10.10">
    <property type="match status" value="1"/>
</dbReference>
<dbReference type="VEuPathDB" id="TriTrypDB:TcBrA4_0141410"/>
<feature type="compositionally biased region" description="Basic and acidic residues" evidence="1">
    <location>
        <begin position="955"/>
        <end position="971"/>
    </location>
</feature>
<dbReference type="VEuPathDB" id="TriTrypDB:TCSYLVIO_008337"/>
<feature type="region of interest" description="Disordered" evidence="1">
    <location>
        <begin position="1"/>
        <end position="39"/>
    </location>
</feature>
<dbReference type="AlphaFoldDB" id="A0A2V2UK56"/>
<dbReference type="VEuPathDB" id="TriTrypDB:TcG_10971"/>
<proteinExistence type="predicted"/>
<dbReference type="InterPro" id="IPR011040">
    <property type="entry name" value="Sialidase"/>
</dbReference>
<dbReference type="CDD" id="cd15482">
    <property type="entry name" value="Sialidase_non-viral"/>
    <property type="match status" value="1"/>
</dbReference>
<dbReference type="Pfam" id="PF11052">
    <property type="entry name" value="Tr-sialidase_C"/>
    <property type="match status" value="1"/>
</dbReference>
<dbReference type="VEuPathDB" id="TriTrypDB:TCSYLVIO_010890"/>
<dbReference type="PRINTS" id="PR01803">
    <property type="entry name" value="TCSIALIDASE"/>
</dbReference>
<accession>A0A2V2UK56</accession>
<dbReference type="VEuPathDB" id="TriTrypDB:Tc_MARK_6474"/>
<dbReference type="VEuPathDB" id="TriTrypDB:ECC02_011334"/>
<dbReference type="VEuPathDB" id="TriTrypDB:TcCL_NonESM07254"/>
<dbReference type="InterPro" id="IPR008377">
    <property type="entry name" value="Sialidase_trypan"/>
</dbReference>
<dbReference type="EMBL" id="PRFA01000226">
    <property type="protein sequence ID" value="PWU84459.1"/>
    <property type="molecule type" value="Genomic_DNA"/>
</dbReference>
<dbReference type="VEuPathDB" id="TriTrypDB:TcG_09026"/>
<feature type="compositionally biased region" description="Polar residues" evidence="1">
    <location>
        <begin position="810"/>
        <end position="837"/>
    </location>
</feature>
<dbReference type="VEuPathDB" id="TriTrypDB:C4B63_226g20"/>
<feature type="compositionally biased region" description="Low complexity" evidence="1">
    <location>
        <begin position="863"/>
        <end position="876"/>
    </location>
</feature>
<feature type="region of interest" description="Disordered" evidence="1">
    <location>
        <begin position="773"/>
        <end position="1001"/>
    </location>
</feature>
<dbReference type="Pfam" id="PF12429">
    <property type="entry name" value="DUF3676"/>
    <property type="match status" value="1"/>
</dbReference>
<evidence type="ECO:0000313" key="6">
    <source>
        <dbReference type="Proteomes" id="UP000246121"/>
    </source>
</evidence>
<evidence type="ECO:0000256" key="1">
    <source>
        <dbReference type="SAM" id="MobiDB-lite"/>
    </source>
</evidence>
<comment type="caution">
    <text evidence="5">The sequence shown here is derived from an EMBL/GenBank/DDBJ whole genome shotgun (WGS) entry which is preliminary data.</text>
</comment>
<evidence type="ECO:0000313" key="5">
    <source>
        <dbReference type="EMBL" id="PWU84459.1"/>
    </source>
</evidence>
<dbReference type="Pfam" id="PF13859">
    <property type="entry name" value="BNR_3"/>
    <property type="match status" value="1"/>
</dbReference>
<dbReference type="Gene3D" id="2.60.120.200">
    <property type="match status" value="1"/>
</dbReference>
<dbReference type="VEuPathDB" id="TriTrypDB:TCDM_11746"/>